<reference evidence="2" key="3">
    <citation type="submission" date="2024-02" db="EMBL/GenBank/DDBJ databases">
        <authorList>
            <person name="Choi B."/>
        </authorList>
    </citation>
    <scope>NUCLEOTIDE SEQUENCE</scope>
    <source>
        <strain evidence="2">UMB1016</strain>
    </source>
</reference>
<evidence type="ECO:0000313" key="4">
    <source>
        <dbReference type="Proteomes" id="UP001069047"/>
    </source>
</evidence>
<dbReference type="EMBL" id="CP145132">
    <property type="protein sequence ID" value="WWC54651.1"/>
    <property type="molecule type" value="Genomic_DNA"/>
</dbReference>
<reference evidence="1" key="2">
    <citation type="submission" date="2022-09" db="EMBL/GenBank/DDBJ databases">
        <title>Aerococcus urinae taxonomy study.</title>
        <authorList>
            <person name="Christensen J."/>
            <person name="Senneby E."/>
        </authorList>
    </citation>
    <scope>NUCLEOTIDE SEQUENCE</scope>
    <source>
        <strain evidence="1">LUND-41-B12</strain>
    </source>
</reference>
<dbReference type="Proteomes" id="UP000250354">
    <property type="component" value="Chromosome"/>
</dbReference>
<dbReference type="GeneID" id="86859233"/>
<dbReference type="EMBL" id="JAOTMY010000006">
    <property type="protein sequence ID" value="MCY3088262.1"/>
    <property type="molecule type" value="Genomic_DNA"/>
</dbReference>
<dbReference type="AlphaFoldDB" id="A0A1E9PJF3"/>
<dbReference type="Proteomes" id="UP001069047">
    <property type="component" value="Unassembled WGS sequence"/>
</dbReference>
<name>A0A1E9PJF3_9LACT</name>
<reference evidence="2 3" key="1">
    <citation type="journal article" date="2020" name="J. Bacteriol.">
        <title>Aerococcus urinae Isolated from Women with Lower Urinary Tract Symptoms: In Vitro Aggregation and Genome Analysis.</title>
        <authorList>
            <person name="Hilt E.E."/>
            <person name="Putonti C."/>
            <person name="Thomas-White K."/>
            <person name="Lewis A.L."/>
            <person name="Visick K.L."/>
            <person name="Gilbert N.M."/>
            <person name="Wolfe A.J."/>
        </authorList>
    </citation>
    <scope>NUCLEOTIDE SEQUENCE [LARGE SCALE GENOMIC DNA]</scope>
    <source>
        <strain evidence="2 3">UMB1016</strain>
    </source>
</reference>
<evidence type="ECO:0000313" key="2">
    <source>
        <dbReference type="EMBL" id="WWC54651.1"/>
    </source>
</evidence>
<evidence type="ECO:0000313" key="1">
    <source>
        <dbReference type="EMBL" id="MCY3088262.1"/>
    </source>
</evidence>
<evidence type="ECO:0000313" key="3">
    <source>
        <dbReference type="Proteomes" id="UP000250354"/>
    </source>
</evidence>
<accession>A0A9Q4DG61</accession>
<protein>
    <submittedName>
        <fullName evidence="1">Uncharacterized protein</fullName>
    </submittedName>
</protein>
<proteinExistence type="predicted"/>
<organism evidence="1 4">
    <name type="scientific">Aerococcus mictus</name>
    <dbReference type="NCBI Taxonomy" id="2976810"/>
    <lineage>
        <taxon>Bacteria</taxon>
        <taxon>Bacillati</taxon>
        <taxon>Bacillota</taxon>
        <taxon>Bacilli</taxon>
        <taxon>Lactobacillales</taxon>
        <taxon>Aerococcaceae</taxon>
        <taxon>Aerococcus</taxon>
    </lineage>
</organism>
<dbReference type="RefSeq" id="WP_013669387.1">
    <property type="nucleotide sequence ID" value="NZ_CAJHLJ010000015.1"/>
</dbReference>
<sequence>MKTNENATLKDFIWYFIDFMLKSFLGRKQAKMEWWEQGVAREAAFLLKINGISIPLHLLTIKGKDEFLDSSSWLGFG</sequence>
<gene>
    <name evidence="2" type="ORF">DBT44_0009815</name>
    <name evidence="1" type="ORF">ODY61_09090</name>
</gene>
<accession>A0A1E9PJF3</accession>
<keyword evidence="3" id="KW-1185">Reference proteome</keyword>